<dbReference type="Gene3D" id="3.40.50.720">
    <property type="entry name" value="NAD(P)-binding Rossmann-like Domain"/>
    <property type="match status" value="1"/>
</dbReference>
<protein>
    <submittedName>
        <fullName evidence="3">NAD-dependent epimerase/dehydratase family protein</fullName>
    </submittedName>
</protein>
<evidence type="ECO:0000313" key="4">
    <source>
        <dbReference type="Proteomes" id="UP000675554"/>
    </source>
</evidence>
<dbReference type="SUPFAM" id="SSF51735">
    <property type="entry name" value="NAD(P)-binding Rossmann-fold domains"/>
    <property type="match status" value="1"/>
</dbReference>
<feature type="non-terminal residue" evidence="3">
    <location>
        <position position="1"/>
    </location>
</feature>
<proteinExistence type="predicted"/>
<evidence type="ECO:0000313" key="3">
    <source>
        <dbReference type="EMBL" id="MBR7672843.1"/>
    </source>
</evidence>
<feature type="domain" description="NAD-dependent epimerase/dehydratase" evidence="2">
    <location>
        <begin position="67"/>
        <end position="287"/>
    </location>
</feature>
<name>A0A8T4IQL7_9ACTN</name>
<dbReference type="InterPro" id="IPR051783">
    <property type="entry name" value="NAD(P)-dependent_oxidoreduct"/>
</dbReference>
<dbReference type="GO" id="GO:0005737">
    <property type="term" value="C:cytoplasm"/>
    <property type="evidence" value="ECO:0007669"/>
    <property type="project" value="TreeGrafter"/>
</dbReference>
<dbReference type="PANTHER" id="PTHR48079">
    <property type="entry name" value="PROTEIN YEEZ"/>
    <property type="match status" value="1"/>
</dbReference>
<feature type="compositionally biased region" description="Pro residues" evidence="1">
    <location>
        <begin position="49"/>
        <end position="63"/>
    </location>
</feature>
<gene>
    <name evidence="3" type="ORF">KDA82_07410</name>
</gene>
<keyword evidence="4" id="KW-1185">Reference proteome</keyword>
<organism evidence="3 4">
    <name type="scientific">Streptomyces daliensis</name>
    <dbReference type="NCBI Taxonomy" id="299421"/>
    <lineage>
        <taxon>Bacteria</taxon>
        <taxon>Bacillati</taxon>
        <taxon>Actinomycetota</taxon>
        <taxon>Actinomycetes</taxon>
        <taxon>Kitasatosporales</taxon>
        <taxon>Streptomycetaceae</taxon>
        <taxon>Streptomyces</taxon>
    </lineage>
</organism>
<accession>A0A8T4IQL7</accession>
<dbReference type="Pfam" id="PF01370">
    <property type="entry name" value="Epimerase"/>
    <property type="match status" value="1"/>
</dbReference>
<dbReference type="PANTHER" id="PTHR48079:SF6">
    <property type="entry name" value="NAD(P)-BINDING DOMAIN-CONTAINING PROTEIN-RELATED"/>
    <property type="match status" value="1"/>
</dbReference>
<evidence type="ECO:0000259" key="2">
    <source>
        <dbReference type="Pfam" id="PF01370"/>
    </source>
</evidence>
<reference evidence="3" key="1">
    <citation type="submission" date="2021-04" db="EMBL/GenBank/DDBJ databases">
        <title>Sequencing of actinobacteria type strains.</title>
        <authorList>
            <person name="Nguyen G.-S."/>
            <person name="Wentzel A."/>
        </authorList>
    </citation>
    <scope>NUCLEOTIDE SEQUENCE</scope>
    <source>
        <strain evidence="3">DSM 42095</strain>
    </source>
</reference>
<comment type="caution">
    <text evidence="3">The sequence shown here is derived from an EMBL/GenBank/DDBJ whole genome shotgun (WGS) entry which is preliminary data.</text>
</comment>
<dbReference type="GO" id="GO:0004029">
    <property type="term" value="F:aldehyde dehydrogenase (NAD+) activity"/>
    <property type="evidence" value="ECO:0007669"/>
    <property type="project" value="TreeGrafter"/>
</dbReference>
<sequence>AGAIARHTGTPGAPGDDTRSAATLAEAETAVRLLSAARDTARDADGTPLPRPAEGPLPAPQHPPGRIAVTGASGFIGSHLTQRLVTGGSTVTAVVRDLAKLAPLSHLAGPRLRPHRADIRDADALAEAFRGCDTVVHTVHGGEGTPEEQWSVGVDGTRAALAAARRAGVRRFVHVSTVAVYDDKGRSRIDESTPRLAHNPGARDYAHQKLAAEELVLASGSDGLTTAVVQPTVVYGPGSPAWTLTPLRRLREGRTALPTGDEGGTCNAVHVSDVADALIAAATRPAPEQARMLVSGPATLPWGRFYDAYRELLGTPEAATSGAPPEEWERALYDSHATVSTDAVTAFGCPPRTDFRTGFAHTAAWARWAGIVQ</sequence>
<evidence type="ECO:0000256" key="1">
    <source>
        <dbReference type="SAM" id="MobiDB-lite"/>
    </source>
</evidence>
<dbReference type="EMBL" id="JAGSMN010000140">
    <property type="protein sequence ID" value="MBR7672843.1"/>
    <property type="molecule type" value="Genomic_DNA"/>
</dbReference>
<dbReference type="AlphaFoldDB" id="A0A8T4IQL7"/>
<dbReference type="InterPro" id="IPR001509">
    <property type="entry name" value="Epimerase_deHydtase"/>
</dbReference>
<dbReference type="Proteomes" id="UP000675554">
    <property type="component" value="Unassembled WGS sequence"/>
</dbReference>
<dbReference type="InterPro" id="IPR036291">
    <property type="entry name" value="NAD(P)-bd_dom_sf"/>
</dbReference>
<feature type="region of interest" description="Disordered" evidence="1">
    <location>
        <begin position="36"/>
        <end position="65"/>
    </location>
</feature>